<feature type="compositionally biased region" description="Basic residues" evidence="2">
    <location>
        <begin position="44"/>
        <end position="54"/>
    </location>
</feature>
<protein>
    <submittedName>
        <fullName evidence="4">Intracellular protein transport protein</fullName>
    </submittedName>
</protein>
<feature type="compositionally biased region" description="Polar residues" evidence="2">
    <location>
        <begin position="639"/>
        <end position="669"/>
    </location>
</feature>
<proteinExistence type="predicted"/>
<dbReference type="PANTHER" id="PTHR43941">
    <property type="entry name" value="STRUCTURAL MAINTENANCE OF CHROMOSOMES PROTEIN 2"/>
    <property type="match status" value="1"/>
</dbReference>
<feature type="region of interest" description="Disordered" evidence="2">
    <location>
        <begin position="433"/>
        <end position="482"/>
    </location>
</feature>
<dbReference type="GO" id="GO:0000793">
    <property type="term" value="C:condensed chromosome"/>
    <property type="evidence" value="ECO:0007669"/>
    <property type="project" value="TreeGrafter"/>
</dbReference>
<dbReference type="OrthoDB" id="5395440at2759"/>
<keyword evidence="1" id="KW-0175">Coiled coil</keyword>
<dbReference type="Pfam" id="PF24554">
    <property type="entry name" value="DUF7603"/>
    <property type="match status" value="1"/>
</dbReference>
<feature type="compositionally biased region" description="Pro residues" evidence="2">
    <location>
        <begin position="268"/>
        <end position="280"/>
    </location>
</feature>
<feature type="compositionally biased region" description="Polar residues" evidence="2">
    <location>
        <begin position="334"/>
        <end position="346"/>
    </location>
</feature>
<feature type="region of interest" description="Disordered" evidence="2">
    <location>
        <begin position="1"/>
        <end position="116"/>
    </location>
</feature>
<dbReference type="InterPro" id="IPR056023">
    <property type="entry name" value="DUF7603"/>
</dbReference>
<name>A0A9P8CJN6_9HYPO</name>
<evidence type="ECO:0000313" key="5">
    <source>
        <dbReference type="Proteomes" id="UP000887229"/>
    </source>
</evidence>
<feature type="region of interest" description="Disordered" evidence="2">
    <location>
        <begin position="625"/>
        <end position="674"/>
    </location>
</feature>
<evidence type="ECO:0000256" key="1">
    <source>
        <dbReference type="SAM" id="Coils"/>
    </source>
</evidence>
<feature type="coiled-coil region" evidence="1">
    <location>
        <begin position="943"/>
        <end position="995"/>
    </location>
</feature>
<organism evidence="4 5">
    <name type="scientific">Emericellopsis atlantica</name>
    <dbReference type="NCBI Taxonomy" id="2614577"/>
    <lineage>
        <taxon>Eukaryota</taxon>
        <taxon>Fungi</taxon>
        <taxon>Dikarya</taxon>
        <taxon>Ascomycota</taxon>
        <taxon>Pezizomycotina</taxon>
        <taxon>Sordariomycetes</taxon>
        <taxon>Hypocreomycetidae</taxon>
        <taxon>Hypocreales</taxon>
        <taxon>Bionectriaceae</taxon>
        <taxon>Emericellopsis</taxon>
    </lineage>
</organism>
<accession>A0A9P8CJN6</accession>
<dbReference type="GO" id="GO:0000796">
    <property type="term" value="C:condensin complex"/>
    <property type="evidence" value="ECO:0007669"/>
    <property type="project" value="TreeGrafter"/>
</dbReference>
<dbReference type="GO" id="GO:0000785">
    <property type="term" value="C:chromatin"/>
    <property type="evidence" value="ECO:0007669"/>
    <property type="project" value="TreeGrafter"/>
</dbReference>
<feature type="compositionally biased region" description="Basic and acidic residues" evidence="2">
    <location>
        <begin position="254"/>
        <end position="264"/>
    </location>
</feature>
<sequence>MSIPDQFETDTVSASSDPTPRPLATTTSPSPSPSPSPSQLPRPQRQHLPHRLSHHQPSASISSDEPYDQRHAPSHSQTASVAAAHQPVTTSSPTNSSHPRTSSSASRTNIIKRKPLSSTAQAFAIRFSQGSAASSVPSPLDLPKPDHRFSRSGSVDSPTLYEYPTSSRRDTLPTSAAVKHEIPSADSQSIPTTENHKIDPGSQTDQSDDALSGYDDLLSDLAPDVGSAATPKAAAFEQRDSDHDVVDDDDTNDDDKSTYSDPIDRYQSPPPMFAARPTPPHLHIQTDDSSVTQDASPRPDNESPSSAQLNKPLPKSPSGGAPSPFAAFFGWGNPSPSATEFSSIPSPQTPARRGTAHDVPQTQLIRSLSDSKAYDGAGNALGYCESFLSTPPPSSYATPALVEEMEEELKAISSELAGSIRREMDLEDLVDRLQEQVNNPQPPSKRTSDYFSDSGYGSVKASETEQSRDEVGKVQRRSEQEKASIRLELTSKLQEERSKRRELDQQIKDLAERASHIDLAQINSVDANERVRDLENTCEDLRRRLSEERSSKGNFEDLLKALKTELQDACNERDNLRDEVVPQLRSRVEGLETEAAEYANLTYESTKMQQELQTLKEENTTLRRGSVMAEAPSRASRVMSGSLSRSNSVAATMRSQRTPMGLSRSNSVKTGPVESREALAERLKDVEAQRDALHGALKNLLERQEFQNREYQKRIHLLETERERLVTGPTKRGGFEREIMTLRTEINVLRRRAEDALEQKWQVEKGLGGLKMDLDRAEGEIASLRALLDEKDILIPETLARASSSSNGSSSGAPVTSESLRIAYQQLQAAYKESLERIKELEAGVASDEQTLLAMQRLEDAVSVAVTERDEVRNELDALRRQYDQASASEARSVEAERDMASDLVESAQQVEQLACQVHQQLAANANLRMRLADAVTRGDTDRKANNDRITSLMERLRGLEDQLVAAQSASEDSVNRHEEEIAKLRDAHNGHLRRMDGSPAMGGLRSPALRTSRKGSLLPTPINTSSPFPASPRLAAVSFEDEAEMGALRAKVLELEKALSDTEQEMQEVVTRMSTAQVEVLNLQEERDAAVRETRRLQRVLEGEQMRAFEDRFKTLQGSVAA</sequence>
<feature type="coiled-coil region" evidence="1">
    <location>
        <begin position="824"/>
        <end position="889"/>
    </location>
</feature>
<dbReference type="GO" id="GO:0007076">
    <property type="term" value="P:mitotic chromosome condensation"/>
    <property type="evidence" value="ECO:0007669"/>
    <property type="project" value="TreeGrafter"/>
</dbReference>
<gene>
    <name evidence="4" type="ORF">F5Z01DRAFT_631308</name>
</gene>
<dbReference type="Proteomes" id="UP000887229">
    <property type="component" value="Unassembled WGS sequence"/>
</dbReference>
<comment type="caution">
    <text evidence="4">The sequence shown here is derived from an EMBL/GenBank/DDBJ whole genome shotgun (WGS) entry which is preliminary data.</text>
</comment>
<dbReference type="GO" id="GO:0003682">
    <property type="term" value="F:chromatin binding"/>
    <property type="evidence" value="ECO:0007669"/>
    <property type="project" value="TreeGrafter"/>
</dbReference>
<feature type="domain" description="DUF7603" evidence="3">
    <location>
        <begin position="854"/>
        <end position="962"/>
    </location>
</feature>
<feature type="compositionally biased region" description="Pro residues" evidence="2">
    <location>
        <begin position="30"/>
        <end position="40"/>
    </location>
</feature>
<feature type="compositionally biased region" description="Basic and acidic residues" evidence="2">
    <location>
        <begin position="462"/>
        <end position="482"/>
    </location>
</feature>
<reference evidence="4" key="1">
    <citation type="journal article" date="2021" name="IMA Fungus">
        <title>Genomic characterization of three marine fungi, including Emericellopsis atlantica sp. nov. with signatures of a generalist lifestyle and marine biomass degradation.</title>
        <authorList>
            <person name="Hagestad O.C."/>
            <person name="Hou L."/>
            <person name="Andersen J.H."/>
            <person name="Hansen E.H."/>
            <person name="Altermark B."/>
            <person name="Li C."/>
            <person name="Kuhnert E."/>
            <person name="Cox R.J."/>
            <person name="Crous P.W."/>
            <person name="Spatafora J.W."/>
            <person name="Lail K."/>
            <person name="Amirebrahimi M."/>
            <person name="Lipzen A."/>
            <person name="Pangilinan J."/>
            <person name="Andreopoulos W."/>
            <person name="Hayes R.D."/>
            <person name="Ng V."/>
            <person name="Grigoriev I.V."/>
            <person name="Jackson S.A."/>
            <person name="Sutton T.D.S."/>
            <person name="Dobson A.D.W."/>
            <person name="Rama T."/>
        </authorList>
    </citation>
    <scope>NUCLEOTIDE SEQUENCE</scope>
    <source>
        <strain evidence="4">TS7</strain>
    </source>
</reference>
<dbReference type="RefSeq" id="XP_046113583.1">
    <property type="nucleotide sequence ID" value="XM_046261777.1"/>
</dbReference>
<feature type="coiled-coil region" evidence="1">
    <location>
        <begin position="1046"/>
        <end position="1101"/>
    </location>
</feature>
<dbReference type="EMBL" id="MU251295">
    <property type="protein sequence ID" value="KAG9249659.1"/>
    <property type="molecule type" value="Genomic_DNA"/>
</dbReference>
<dbReference type="PANTHER" id="PTHR43941:SF1">
    <property type="entry name" value="STRUCTURAL MAINTENANCE OF CHROMOSOMES PROTEIN 2"/>
    <property type="match status" value="1"/>
</dbReference>
<feature type="coiled-coil region" evidence="1">
    <location>
        <begin position="676"/>
        <end position="794"/>
    </location>
</feature>
<dbReference type="GeneID" id="70292680"/>
<evidence type="ECO:0000256" key="2">
    <source>
        <dbReference type="SAM" id="MobiDB-lite"/>
    </source>
</evidence>
<dbReference type="AlphaFoldDB" id="A0A9P8CJN6"/>
<feature type="region of interest" description="Disordered" evidence="2">
    <location>
        <begin position="129"/>
        <end position="360"/>
    </location>
</feature>
<feature type="compositionally biased region" description="Low complexity" evidence="2">
    <location>
        <begin position="89"/>
        <end position="108"/>
    </location>
</feature>
<feature type="coiled-coil region" evidence="1">
    <location>
        <begin position="486"/>
        <end position="618"/>
    </location>
</feature>
<evidence type="ECO:0000259" key="3">
    <source>
        <dbReference type="Pfam" id="PF24554"/>
    </source>
</evidence>
<keyword evidence="5" id="KW-1185">Reference proteome</keyword>
<evidence type="ECO:0000313" key="4">
    <source>
        <dbReference type="EMBL" id="KAG9249659.1"/>
    </source>
</evidence>